<dbReference type="Proteomes" id="UP001500620">
    <property type="component" value="Unassembled WGS sequence"/>
</dbReference>
<dbReference type="EMBL" id="BAABAT010000167">
    <property type="protein sequence ID" value="GAA4264357.1"/>
    <property type="molecule type" value="Genomic_DNA"/>
</dbReference>
<gene>
    <name evidence="1" type="ORF">GCM10022255_117250</name>
</gene>
<dbReference type="InterPro" id="IPR021239">
    <property type="entry name" value="DUF2625"/>
</dbReference>
<organism evidence="1 2">
    <name type="scientific">Dactylosporangium darangshiense</name>
    <dbReference type="NCBI Taxonomy" id="579108"/>
    <lineage>
        <taxon>Bacteria</taxon>
        <taxon>Bacillati</taxon>
        <taxon>Actinomycetota</taxon>
        <taxon>Actinomycetes</taxon>
        <taxon>Micromonosporales</taxon>
        <taxon>Micromonosporaceae</taxon>
        <taxon>Dactylosporangium</taxon>
    </lineage>
</organism>
<sequence length="215" mass="23415">MRSLTELVDTNDPAWSEIEAAVAAAPYPVVVLPADPRRADEELLRVQVTTRSWLGAVVHRSGGLVLDHGWLRVLGSGNDEHHLASLGAINDNVAGGIIVAQDVLGGQFAWMPDSTGTPTIWYLAPDTLRWENCERGYGDWLAAMIGGAMTGFYQDLRWPGWADEVSACRLDEAINVIPPLWTKEGKDLNAVSRRPVPMSEAMSLIGVTLDGQRDT</sequence>
<proteinExistence type="predicted"/>
<keyword evidence="2" id="KW-1185">Reference proteome</keyword>
<reference evidence="2" key="1">
    <citation type="journal article" date="2019" name="Int. J. Syst. Evol. Microbiol.">
        <title>The Global Catalogue of Microorganisms (GCM) 10K type strain sequencing project: providing services to taxonomists for standard genome sequencing and annotation.</title>
        <authorList>
            <consortium name="The Broad Institute Genomics Platform"/>
            <consortium name="The Broad Institute Genome Sequencing Center for Infectious Disease"/>
            <person name="Wu L."/>
            <person name="Ma J."/>
        </authorList>
    </citation>
    <scope>NUCLEOTIDE SEQUENCE [LARGE SCALE GENOMIC DNA]</scope>
    <source>
        <strain evidence="2">JCM 17441</strain>
    </source>
</reference>
<accession>A0ABP8DWU1</accession>
<evidence type="ECO:0000313" key="1">
    <source>
        <dbReference type="EMBL" id="GAA4264357.1"/>
    </source>
</evidence>
<dbReference type="Pfam" id="PF10946">
    <property type="entry name" value="DUF2625"/>
    <property type="match status" value="1"/>
</dbReference>
<name>A0ABP8DWU1_9ACTN</name>
<dbReference type="RefSeq" id="WP_345145021.1">
    <property type="nucleotide sequence ID" value="NZ_BAABAT010000167.1"/>
</dbReference>
<evidence type="ECO:0000313" key="2">
    <source>
        <dbReference type="Proteomes" id="UP001500620"/>
    </source>
</evidence>
<comment type="caution">
    <text evidence="1">The sequence shown here is derived from an EMBL/GenBank/DDBJ whole genome shotgun (WGS) entry which is preliminary data.</text>
</comment>
<protein>
    <submittedName>
        <fullName evidence="1">DUF2625 domain-containing protein</fullName>
    </submittedName>
</protein>